<dbReference type="SUPFAM" id="SSF52540">
    <property type="entry name" value="P-loop containing nucleoside triphosphate hydrolases"/>
    <property type="match status" value="1"/>
</dbReference>
<reference evidence="4 5" key="1">
    <citation type="submission" date="2021-01" db="EMBL/GenBank/DDBJ databases">
        <title>Whole genome shotgun sequence of Asanoa siamensis NBRC 107932.</title>
        <authorList>
            <person name="Komaki H."/>
            <person name="Tamura T."/>
        </authorList>
    </citation>
    <scope>NUCLEOTIDE SEQUENCE [LARGE SCALE GENOMIC DNA]</scope>
    <source>
        <strain evidence="4 5">NBRC 107932</strain>
    </source>
</reference>
<dbReference type="Gene3D" id="3.40.50.300">
    <property type="entry name" value="P-loop containing nucleotide triphosphate hydrolases"/>
    <property type="match status" value="1"/>
</dbReference>
<proteinExistence type="predicted"/>
<feature type="compositionally biased region" description="Polar residues" evidence="2">
    <location>
        <begin position="212"/>
        <end position="221"/>
    </location>
</feature>
<gene>
    <name evidence="4" type="ORF">Asi02nite_37470</name>
</gene>
<dbReference type="PROSITE" id="PS50893">
    <property type="entry name" value="ABC_TRANSPORTER_2"/>
    <property type="match status" value="1"/>
</dbReference>
<name>A0ABQ4CSG8_9ACTN</name>
<evidence type="ECO:0000313" key="5">
    <source>
        <dbReference type="Proteomes" id="UP000604117"/>
    </source>
</evidence>
<accession>A0ABQ4CSG8</accession>
<feature type="region of interest" description="Disordered" evidence="2">
    <location>
        <begin position="212"/>
        <end position="261"/>
    </location>
</feature>
<dbReference type="Proteomes" id="UP000604117">
    <property type="component" value="Unassembled WGS sequence"/>
</dbReference>
<evidence type="ECO:0000259" key="3">
    <source>
        <dbReference type="PROSITE" id="PS50893"/>
    </source>
</evidence>
<comment type="caution">
    <text evidence="4">The sequence shown here is derived from an EMBL/GenBank/DDBJ whole genome shotgun (WGS) entry which is preliminary data.</text>
</comment>
<dbReference type="InterPro" id="IPR027417">
    <property type="entry name" value="P-loop_NTPase"/>
</dbReference>
<evidence type="ECO:0000256" key="2">
    <source>
        <dbReference type="SAM" id="MobiDB-lite"/>
    </source>
</evidence>
<dbReference type="PANTHER" id="PTHR42788">
    <property type="entry name" value="TAURINE IMPORT ATP-BINDING PROTEIN-RELATED"/>
    <property type="match status" value="1"/>
</dbReference>
<dbReference type="RefSeq" id="WP_203714633.1">
    <property type="nucleotide sequence ID" value="NZ_BONE01000028.1"/>
</dbReference>
<evidence type="ECO:0000313" key="4">
    <source>
        <dbReference type="EMBL" id="GIF74229.1"/>
    </source>
</evidence>
<dbReference type="InterPro" id="IPR050166">
    <property type="entry name" value="ABC_transporter_ATP-bind"/>
</dbReference>
<feature type="domain" description="ABC transporter" evidence="3">
    <location>
        <begin position="2"/>
        <end position="239"/>
    </location>
</feature>
<sequence length="261" mass="27844">MTRTPALAVTSLSVLPHLADVNLTLPLGARMAVVCEPPAGRLLLEVFAGIQRPDTGRIVVGETPLAPTGPAQALARIQTVGGTPRPLRAATVAATLHPAARRARTHLRQVAGGGLSIEDLVDDALVRVGLRGAADQPPQTLSRQRRYLLDLAGALLHRPAVLLLERPAATLSTWGQRRLLDALADLPEHVAAIATVDHPHDGLALGWITTTLQPRQRQPHPQETPARARRPAYRCDVPALVTRRPGRAPRRGQGPGAPTRP</sequence>
<protein>
    <recommendedName>
        <fullName evidence="3">ABC transporter domain-containing protein</fullName>
    </recommendedName>
</protein>
<keyword evidence="1" id="KW-0813">Transport</keyword>
<organism evidence="4 5">
    <name type="scientific">Asanoa siamensis</name>
    <dbReference type="NCBI Taxonomy" id="926357"/>
    <lineage>
        <taxon>Bacteria</taxon>
        <taxon>Bacillati</taxon>
        <taxon>Actinomycetota</taxon>
        <taxon>Actinomycetes</taxon>
        <taxon>Micromonosporales</taxon>
        <taxon>Micromonosporaceae</taxon>
        <taxon>Asanoa</taxon>
    </lineage>
</organism>
<evidence type="ECO:0000256" key="1">
    <source>
        <dbReference type="ARBA" id="ARBA00022448"/>
    </source>
</evidence>
<keyword evidence="5" id="KW-1185">Reference proteome</keyword>
<dbReference type="EMBL" id="BONE01000028">
    <property type="protein sequence ID" value="GIF74229.1"/>
    <property type="molecule type" value="Genomic_DNA"/>
</dbReference>
<dbReference type="PANTHER" id="PTHR42788:SF13">
    <property type="entry name" value="ALIPHATIC SULFONATES IMPORT ATP-BINDING PROTEIN SSUB"/>
    <property type="match status" value="1"/>
</dbReference>
<dbReference type="InterPro" id="IPR003439">
    <property type="entry name" value="ABC_transporter-like_ATP-bd"/>
</dbReference>
<dbReference type="Pfam" id="PF00005">
    <property type="entry name" value="ABC_tran"/>
    <property type="match status" value="1"/>
</dbReference>